<dbReference type="FunFam" id="3.10.290.10:FF:000001">
    <property type="entry name" value="30S ribosomal protein S4"/>
    <property type="match status" value="1"/>
</dbReference>
<dbReference type="Gene3D" id="1.10.1050.10">
    <property type="entry name" value="Ribosomal Protein S4 Delta 41, Chain A, domain 1"/>
    <property type="match status" value="1"/>
</dbReference>
<dbReference type="CDD" id="cd00165">
    <property type="entry name" value="S4"/>
    <property type="match status" value="1"/>
</dbReference>
<dbReference type="SMART" id="SM00363">
    <property type="entry name" value="S4"/>
    <property type="match status" value="1"/>
</dbReference>
<dbReference type="PANTHER" id="PTHR11831:SF4">
    <property type="entry name" value="SMALL RIBOSOMAL SUBUNIT PROTEIN US4M"/>
    <property type="match status" value="1"/>
</dbReference>
<feature type="domain" description="RNA-binding S4" evidence="10">
    <location>
        <begin position="100"/>
        <end position="163"/>
    </location>
</feature>
<keyword evidence="5 8" id="KW-0687">Ribonucleoprotein</keyword>
<evidence type="ECO:0000313" key="13">
    <source>
        <dbReference type="Proteomes" id="UP000176326"/>
    </source>
</evidence>
<reference evidence="12 13" key="1">
    <citation type="journal article" date="2016" name="Nat. Commun.">
        <title>Thousands of microbial genomes shed light on interconnected biogeochemical processes in an aquifer system.</title>
        <authorList>
            <person name="Anantharaman K."/>
            <person name="Brown C.T."/>
            <person name="Hug L.A."/>
            <person name="Sharon I."/>
            <person name="Castelle C.J."/>
            <person name="Probst A.J."/>
            <person name="Thomas B.C."/>
            <person name="Singh A."/>
            <person name="Wilkins M.J."/>
            <person name="Karaoz U."/>
            <person name="Brodie E.L."/>
            <person name="Williams K.H."/>
            <person name="Hubbard S.S."/>
            <person name="Banfield J.F."/>
        </authorList>
    </citation>
    <scope>NUCLEOTIDE SEQUENCE [LARGE SCALE GENOMIC DNA]</scope>
</reference>
<dbReference type="SUPFAM" id="SSF55174">
    <property type="entry name" value="Alpha-L RNA-binding motif"/>
    <property type="match status" value="1"/>
</dbReference>
<dbReference type="Proteomes" id="UP000176326">
    <property type="component" value="Unassembled WGS sequence"/>
</dbReference>
<accession>A0A1G2ELL8</accession>
<keyword evidence="3 7" id="KW-0694">RNA-binding</keyword>
<dbReference type="GO" id="GO:0015935">
    <property type="term" value="C:small ribosomal subunit"/>
    <property type="evidence" value="ECO:0007669"/>
    <property type="project" value="TreeGrafter"/>
</dbReference>
<evidence type="ECO:0000313" key="12">
    <source>
        <dbReference type="EMBL" id="OGZ26685.1"/>
    </source>
</evidence>
<evidence type="ECO:0000256" key="6">
    <source>
        <dbReference type="ARBA" id="ARBA00035254"/>
    </source>
</evidence>
<dbReference type="GO" id="GO:0003735">
    <property type="term" value="F:structural constituent of ribosome"/>
    <property type="evidence" value="ECO:0007669"/>
    <property type="project" value="TreeGrafter"/>
</dbReference>
<evidence type="ECO:0000256" key="8">
    <source>
        <dbReference type="RuleBase" id="RU003699"/>
    </source>
</evidence>
<evidence type="ECO:0000256" key="4">
    <source>
        <dbReference type="ARBA" id="ARBA00022980"/>
    </source>
</evidence>
<dbReference type="InterPro" id="IPR022801">
    <property type="entry name" value="Ribosomal_uS4"/>
</dbReference>
<dbReference type="InterPro" id="IPR001912">
    <property type="entry name" value="Ribosomal_uS4_N"/>
</dbReference>
<feature type="region of interest" description="Disordered" evidence="9">
    <location>
        <begin position="30"/>
        <end position="54"/>
    </location>
</feature>
<dbReference type="PROSITE" id="PS50889">
    <property type="entry name" value="S4"/>
    <property type="match status" value="1"/>
</dbReference>
<name>A0A1G2ELL8_9BACT</name>
<dbReference type="AlphaFoldDB" id="A0A1G2ELL8"/>
<dbReference type="GO" id="GO:0042274">
    <property type="term" value="P:ribosomal small subunit biogenesis"/>
    <property type="evidence" value="ECO:0007669"/>
    <property type="project" value="TreeGrafter"/>
</dbReference>
<evidence type="ECO:0000259" key="11">
    <source>
        <dbReference type="SMART" id="SM01390"/>
    </source>
</evidence>
<organism evidence="12 13">
    <name type="scientific">Candidatus Nealsonbacteria bacterium RIFOXYC1_FULL_40_7</name>
    <dbReference type="NCBI Taxonomy" id="1801678"/>
    <lineage>
        <taxon>Bacteria</taxon>
        <taxon>Candidatus Nealsoniibacteriota</taxon>
    </lineage>
</organism>
<evidence type="ECO:0000256" key="9">
    <source>
        <dbReference type="SAM" id="MobiDB-lite"/>
    </source>
</evidence>
<dbReference type="GO" id="GO:0019843">
    <property type="term" value="F:rRNA binding"/>
    <property type="evidence" value="ECO:0007669"/>
    <property type="project" value="UniProtKB-KW"/>
</dbReference>
<dbReference type="EMBL" id="MHMN01000057">
    <property type="protein sequence ID" value="OGZ26685.1"/>
    <property type="molecule type" value="Genomic_DNA"/>
</dbReference>
<dbReference type="PANTHER" id="PTHR11831">
    <property type="entry name" value="30S 40S RIBOSOMAL PROTEIN"/>
    <property type="match status" value="1"/>
</dbReference>
<keyword evidence="4 8" id="KW-0689">Ribosomal protein</keyword>
<dbReference type="Gene3D" id="3.10.290.10">
    <property type="entry name" value="RNA-binding S4 domain"/>
    <property type="match status" value="1"/>
</dbReference>
<keyword evidence="2 7" id="KW-0699">rRNA-binding</keyword>
<evidence type="ECO:0000256" key="2">
    <source>
        <dbReference type="ARBA" id="ARBA00022730"/>
    </source>
</evidence>
<evidence type="ECO:0000259" key="10">
    <source>
        <dbReference type="SMART" id="SM00363"/>
    </source>
</evidence>
<dbReference type="InterPro" id="IPR002942">
    <property type="entry name" value="S4_RNA-bd"/>
</dbReference>
<feature type="domain" description="Small ribosomal subunit protein uS4 N-terminal" evidence="11">
    <location>
        <begin position="2"/>
        <end position="99"/>
    </location>
</feature>
<dbReference type="InterPro" id="IPR018079">
    <property type="entry name" value="Ribosomal_uS4_CS"/>
</dbReference>
<comment type="similarity">
    <text evidence="1 8">Belongs to the universal ribosomal protein uS4 family.</text>
</comment>
<dbReference type="Pfam" id="PF01479">
    <property type="entry name" value="S4"/>
    <property type="match status" value="1"/>
</dbReference>
<protein>
    <recommendedName>
        <fullName evidence="6">Small ribosomal subunit protein uS4</fullName>
    </recommendedName>
</protein>
<dbReference type="InterPro" id="IPR036986">
    <property type="entry name" value="S4_RNA-bd_sf"/>
</dbReference>
<dbReference type="Pfam" id="PF00163">
    <property type="entry name" value="Ribosomal_S4"/>
    <property type="match status" value="1"/>
</dbReference>
<proteinExistence type="inferred from homology"/>
<comment type="caution">
    <text evidence="12">The sequence shown here is derived from an EMBL/GenBank/DDBJ whole genome shotgun (WGS) entry which is preliminary data.</text>
</comment>
<feature type="non-terminal residue" evidence="12">
    <location>
        <position position="175"/>
    </location>
</feature>
<dbReference type="PROSITE" id="PS00632">
    <property type="entry name" value="RIBOSOMAL_S4"/>
    <property type="match status" value="1"/>
</dbReference>
<evidence type="ECO:0000256" key="7">
    <source>
        <dbReference type="PROSITE-ProRule" id="PRU00182"/>
    </source>
</evidence>
<dbReference type="NCBIfam" id="NF003717">
    <property type="entry name" value="PRK05327.1"/>
    <property type="match status" value="1"/>
</dbReference>
<dbReference type="SMART" id="SM01390">
    <property type="entry name" value="Ribosomal_S4"/>
    <property type="match status" value="1"/>
</dbReference>
<gene>
    <name evidence="12" type="ORF">A2427_04390</name>
</gene>
<evidence type="ECO:0000256" key="3">
    <source>
        <dbReference type="ARBA" id="ARBA00022884"/>
    </source>
</evidence>
<sequence>MNTTQCKICRKLGAKLFLKGDRCNTPKCAIVRKPYSPGEKPKKSVRRSGSEFSKELAEKQKLKSWYNLRERQFSGYVKKALSKRSKEEDSGVLLIKELETRLDNVVFRMGFSESRRQSKQLVGHGHFHVNGRKVDIPSYQVKKGDKITINPSKKSKTFFKNTEPLVKKRQSPGWI</sequence>
<evidence type="ECO:0000256" key="1">
    <source>
        <dbReference type="ARBA" id="ARBA00007465"/>
    </source>
</evidence>
<evidence type="ECO:0000256" key="5">
    <source>
        <dbReference type="ARBA" id="ARBA00023274"/>
    </source>
</evidence>